<keyword evidence="3" id="KW-1185">Reference proteome</keyword>
<evidence type="ECO:0000256" key="1">
    <source>
        <dbReference type="SAM" id="MobiDB-lite"/>
    </source>
</evidence>
<sequence>MSIHPCFSSFASVSNRQTIPVTNPQLPSLKFSEPNQASEHEFIFANKTGLAAAKIAEICNTPLHMSLLRLICFSAVDFGSDSVTFVGSAIHFASTLLSQPLSSHSFEGCDAKEQPSLTTMLRTSDASCARCFKNIVMHQRKHLDKESERGGRGKDGRRGGTERRDTETAGTRERAEGTRKDFATQQTDRPSATWHALRQTSPASPHHTRRAHSKGGDCDWGRRRGAGQI</sequence>
<evidence type="ECO:0000313" key="3">
    <source>
        <dbReference type="Proteomes" id="UP001281761"/>
    </source>
</evidence>
<dbReference type="EMBL" id="JARBJD010000274">
    <property type="protein sequence ID" value="KAK2945063.1"/>
    <property type="molecule type" value="Genomic_DNA"/>
</dbReference>
<feature type="region of interest" description="Disordered" evidence="1">
    <location>
        <begin position="140"/>
        <end position="229"/>
    </location>
</feature>
<accession>A0ABQ9X0G3</accession>
<dbReference type="Proteomes" id="UP001281761">
    <property type="component" value="Unassembled WGS sequence"/>
</dbReference>
<proteinExistence type="predicted"/>
<reference evidence="2 3" key="1">
    <citation type="journal article" date="2022" name="bioRxiv">
        <title>Genomics of Preaxostyla Flagellates Illuminates Evolutionary Transitions and the Path Towards Mitochondrial Loss.</title>
        <authorList>
            <person name="Novak L.V.F."/>
            <person name="Treitli S.C."/>
            <person name="Pyrih J."/>
            <person name="Halakuc P."/>
            <person name="Pipaliya S.V."/>
            <person name="Vacek V."/>
            <person name="Brzon O."/>
            <person name="Soukal P."/>
            <person name="Eme L."/>
            <person name="Dacks J.B."/>
            <person name="Karnkowska A."/>
            <person name="Elias M."/>
            <person name="Hampl V."/>
        </authorList>
    </citation>
    <scope>NUCLEOTIDE SEQUENCE [LARGE SCALE GENOMIC DNA]</scope>
    <source>
        <strain evidence="2">NAU3</strain>
        <tissue evidence="2">Gut</tissue>
    </source>
</reference>
<protein>
    <submittedName>
        <fullName evidence="2">Uncharacterized protein</fullName>
    </submittedName>
</protein>
<gene>
    <name evidence="2" type="ORF">BLNAU_20008</name>
</gene>
<feature type="compositionally biased region" description="Basic and acidic residues" evidence="1">
    <location>
        <begin position="143"/>
        <end position="182"/>
    </location>
</feature>
<comment type="caution">
    <text evidence="2">The sequence shown here is derived from an EMBL/GenBank/DDBJ whole genome shotgun (WGS) entry which is preliminary data.</text>
</comment>
<evidence type="ECO:0000313" key="2">
    <source>
        <dbReference type="EMBL" id="KAK2945063.1"/>
    </source>
</evidence>
<organism evidence="2 3">
    <name type="scientific">Blattamonas nauphoetae</name>
    <dbReference type="NCBI Taxonomy" id="2049346"/>
    <lineage>
        <taxon>Eukaryota</taxon>
        <taxon>Metamonada</taxon>
        <taxon>Preaxostyla</taxon>
        <taxon>Oxymonadida</taxon>
        <taxon>Blattamonas</taxon>
    </lineage>
</organism>
<name>A0ABQ9X0G3_9EUKA</name>